<dbReference type="Pfam" id="PF03224">
    <property type="entry name" value="V-ATPase_H_N"/>
    <property type="match status" value="1"/>
</dbReference>
<dbReference type="Gene3D" id="1.25.10.10">
    <property type="entry name" value="Leucine-rich Repeat Variant"/>
    <property type="match status" value="1"/>
</dbReference>
<accession>A0A0G4IW32</accession>
<evidence type="ECO:0000259" key="6">
    <source>
        <dbReference type="Pfam" id="PF11698"/>
    </source>
</evidence>
<dbReference type="PIRSF" id="PIRSF032184">
    <property type="entry name" value="ATPase_V1_H"/>
    <property type="match status" value="1"/>
</dbReference>
<comment type="subunit">
    <text evidence="5">V-ATPase is a heteromultimeric enzyme made up of two complexes: the ATP-hydrolytic V1 complex and the proton translocation V0 complex.</text>
</comment>
<organism evidence="7 9">
    <name type="scientific">Plasmodiophora brassicae</name>
    <name type="common">Clubroot disease agent</name>
    <dbReference type="NCBI Taxonomy" id="37360"/>
    <lineage>
        <taxon>Eukaryota</taxon>
        <taxon>Sar</taxon>
        <taxon>Rhizaria</taxon>
        <taxon>Endomyxa</taxon>
        <taxon>Phytomyxea</taxon>
        <taxon>Plasmodiophorida</taxon>
        <taxon>Plasmodiophoridae</taxon>
        <taxon>Plasmodiophora</taxon>
    </lineage>
</organism>
<evidence type="ECO:0000313" key="7">
    <source>
        <dbReference type="EMBL" id="CEO99510.1"/>
    </source>
</evidence>
<dbReference type="STRING" id="37360.A0A0G4IW32"/>
<dbReference type="EMBL" id="OVEO01000005">
    <property type="protein sequence ID" value="SPQ95993.1"/>
    <property type="molecule type" value="Genomic_DNA"/>
</dbReference>
<keyword evidence="8" id="KW-0496">Mitochondrion</keyword>
<evidence type="ECO:0000256" key="5">
    <source>
        <dbReference type="PIRNR" id="PIRNR032184"/>
    </source>
</evidence>
<reference evidence="8 10" key="2">
    <citation type="submission" date="2018-03" db="EMBL/GenBank/DDBJ databases">
        <authorList>
            <person name="Fogelqvist J."/>
        </authorList>
    </citation>
    <scope>NUCLEOTIDE SEQUENCE [LARGE SCALE GENOMIC DNA]</scope>
</reference>
<keyword evidence="9" id="KW-1185">Reference proteome</keyword>
<dbReference type="Proteomes" id="UP000290189">
    <property type="component" value="Unassembled WGS sequence"/>
</dbReference>
<reference evidence="7 9" key="1">
    <citation type="submission" date="2015-02" db="EMBL/GenBank/DDBJ databases">
        <authorList>
            <person name="Chooi Y.-H."/>
        </authorList>
    </citation>
    <scope>NUCLEOTIDE SEQUENCE [LARGE SCALE GENOMIC DNA]</scope>
    <source>
        <strain evidence="7">E3</strain>
    </source>
</reference>
<feature type="domain" description="ATPase V1 complex subunit H C-terminal" evidence="6">
    <location>
        <begin position="323"/>
        <end position="435"/>
    </location>
</feature>
<dbReference type="InterPro" id="IPR004908">
    <property type="entry name" value="ATPase_V1-cplx_hsu"/>
</dbReference>
<keyword evidence="4 5" id="KW-0406">Ion transport</keyword>
<dbReference type="AlphaFoldDB" id="A0A0G4IW32"/>
<comment type="function">
    <text evidence="5">Subunit of the V1 complex of vacuolar(H+)-ATPase (V-ATPase), a multisubunit enzyme composed of a peripheral complex (V1) that hydrolyzes ATP and a membrane integral complex (V0) that translocates protons. V-ATPase is responsible for acidifying and maintaining the pH of intracellular compartments.</text>
</comment>
<dbReference type="PANTHER" id="PTHR10698">
    <property type="entry name" value="V-TYPE PROTON ATPASE SUBUNIT H"/>
    <property type="match status" value="1"/>
</dbReference>
<evidence type="ECO:0000256" key="2">
    <source>
        <dbReference type="ARBA" id="ARBA00022448"/>
    </source>
</evidence>
<dbReference type="GO" id="GO:0000221">
    <property type="term" value="C:vacuolar proton-transporting V-type ATPase, V1 domain"/>
    <property type="evidence" value="ECO:0007669"/>
    <property type="project" value="UniProtKB-UniRule"/>
</dbReference>
<evidence type="ECO:0000313" key="9">
    <source>
        <dbReference type="Proteomes" id="UP000039324"/>
    </source>
</evidence>
<dbReference type="Pfam" id="PF11698">
    <property type="entry name" value="V-ATPase_H_C"/>
    <property type="match status" value="1"/>
</dbReference>
<keyword evidence="2 5" id="KW-0813">Transport</keyword>
<dbReference type="InterPro" id="IPR016024">
    <property type="entry name" value="ARM-type_fold"/>
</dbReference>
<geneLocation type="mitochondrion" evidence="8"/>
<proteinExistence type="inferred from homology"/>
<evidence type="ECO:0000313" key="10">
    <source>
        <dbReference type="Proteomes" id="UP000290189"/>
    </source>
</evidence>
<name>A0A0G4IW32_PLABS</name>
<dbReference type="EMBL" id="CDSF01000091">
    <property type="protein sequence ID" value="CEO99510.1"/>
    <property type="molecule type" value="Genomic_DNA"/>
</dbReference>
<dbReference type="InterPro" id="IPR038497">
    <property type="entry name" value="ATPase_V1-cplx_hsu_C_sf"/>
</dbReference>
<keyword evidence="3 5" id="KW-0375">Hydrogen ion transport</keyword>
<dbReference type="Proteomes" id="UP000039324">
    <property type="component" value="Unassembled WGS sequence"/>
</dbReference>
<dbReference type="GO" id="GO:0046961">
    <property type="term" value="F:proton-transporting ATPase activity, rotational mechanism"/>
    <property type="evidence" value="ECO:0007669"/>
    <property type="project" value="UniProtKB-UniRule"/>
</dbReference>
<evidence type="ECO:0000313" key="8">
    <source>
        <dbReference type="EMBL" id="SPQ95993.1"/>
    </source>
</evidence>
<gene>
    <name evidence="7" type="ORF">PBRA_007243</name>
    <name evidence="8" type="ORF">PLBR_LOCUS3208</name>
</gene>
<sequence>MLAHRDSLSGFEFDAESNVVDADGATERRLDWTRINVGLTPSAVELIKSAGTSAKDVYKQDGPALVSAILQCIQNSADEDVVQYVLTIADEILQSNPEAANLFMKLATKDYNPVVLLIRMLSRSNYKSFTMGAICSVLSVIMNALPKNDTQYDKWILQLGAWVSSKATDVTDRYHTVALSSLKLFLRRHNTQILFADNGTLACLVNILRIESTRNTQLVYQAAFCLWMLSYNTDVLRLFLRDNVAVSLVEVLQSVSREKVTRVILATIRNLVGKLSFNELFLQLNFLSVVDSVTQRLSSTDPELLDDILVIRTALLKDVKIYTSMEVLEQELARGKLKWTQVHTEQFWKENALKCEANQFAIIKQLIELLDSSDSRTVAIACFDLGEFARLHPVGKKIVRTLGGQERLMKQMSHESKDVQQQALLCVQKLMVNNWSGIQKGGTQPA</sequence>
<comment type="similarity">
    <text evidence="1 5">Belongs to the V-ATPase H subunit family.</text>
</comment>
<evidence type="ECO:0000256" key="4">
    <source>
        <dbReference type="ARBA" id="ARBA00023065"/>
    </source>
</evidence>
<evidence type="ECO:0000256" key="1">
    <source>
        <dbReference type="ARBA" id="ARBA00008613"/>
    </source>
</evidence>
<dbReference type="OMA" id="KHEALAI"/>
<dbReference type="PANTHER" id="PTHR10698:SF0">
    <property type="entry name" value="V-TYPE PROTON ATPASE SUBUNIT H"/>
    <property type="match status" value="1"/>
</dbReference>
<evidence type="ECO:0000256" key="3">
    <source>
        <dbReference type="ARBA" id="ARBA00022781"/>
    </source>
</evidence>
<dbReference type="InterPro" id="IPR011989">
    <property type="entry name" value="ARM-like"/>
</dbReference>
<protein>
    <recommendedName>
        <fullName evidence="5">V-type proton ATPase subunit H</fullName>
    </recommendedName>
</protein>
<dbReference type="SUPFAM" id="SSF48371">
    <property type="entry name" value="ARM repeat"/>
    <property type="match status" value="1"/>
</dbReference>
<dbReference type="OrthoDB" id="10263554at2759"/>
<dbReference type="InterPro" id="IPR011987">
    <property type="entry name" value="ATPase_V1-cplx_hsu_C"/>
</dbReference>
<dbReference type="Gene3D" id="1.25.40.150">
    <property type="entry name" value="V-type ATPase, subunit H, C-terminal domain"/>
    <property type="match status" value="1"/>
</dbReference>